<keyword evidence="5" id="KW-0547">Nucleotide-binding</keyword>
<dbReference type="InterPro" id="IPR051804">
    <property type="entry name" value="Carb_Metab_Reg_Kinase/Isom"/>
</dbReference>
<evidence type="ECO:0000256" key="3">
    <source>
        <dbReference type="ARBA" id="ARBA00022679"/>
    </source>
</evidence>
<accession>A0A0R1W4Q3</accession>
<name>A0A0R1W4Q3_9LACO</name>
<dbReference type="RefSeq" id="WP_057824193.1">
    <property type="nucleotide sequence ID" value="NZ_AZFX01000038.1"/>
</dbReference>
<evidence type="ECO:0000313" key="15">
    <source>
        <dbReference type="Proteomes" id="UP000051315"/>
    </source>
</evidence>
<evidence type="ECO:0000256" key="11">
    <source>
        <dbReference type="ARBA" id="ARBA00038887"/>
    </source>
</evidence>
<keyword evidence="6 14" id="KW-0418">Kinase</keyword>
<dbReference type="FunFam" id="3.30.420.40:FF:000136">
    <property type="entry name" value="Putative fructokinase"/>
    <property type="match status" value="1"/>
</dbReference>
<gene>
    <name evidence="14" type="ORF">FC15_GL001378</name>
</gene>
<evidence type="ECO:0000256" key="6">
    <source>
        <dbReference type="ARBA" id="ARBA00022777"/>
    </source>
</evidence>
<dbReference type="FunFam" id="3.30.420.40:FF:000153">
    <property type="entry name" value="Putative fructokinase"/>
    <property type="match status" value="1"/>
</dbReference>
<keyword evidence="3" id="KW-0808">Transferase</keyword>
<protein>
    <recommendedName>
        <fullName evidence="13">Fructokinase</fullName>
        <ecNumber evidence="11">2.7.1.4</ecNumber>
    </recommendedName>
</protein>
<comment type="similarity">
    <text evidence="2">Belongs to the ROK (NagC/XylR) family.</text>
</comment>
<dbReference type="PANTHER" id="PTHR42742">
    <property type="entry name" value="TRANSCRIPTIONAL REPRESSOR MPRA"/>
    <property type="match status" value="1"/>
</dbReference>
<organism evidence="14 15">
    <name type="scientific">Lapidilactobacillus concavus DSM 17758</name>
    <dbReference type="NCBI Taxonomy" id="1423735"/>
    <lineage>
        <taxon>Bacteria</taxon>
        <taxon>Bacillati</taxon>
        <taxon>Bacillota</taxon>
        <taxon>Bacilli</taxon>
        <taxon>Lactobacillales</taxon>
        <taxon>Lactobacillaceae</taxon>
        <taxon>Lapidilactobacillus</taxon>
    </lineage>
</organism>
<keyword evidence="15" id="KW-1185">Reference proteome</keyword>
<dbReference type="CDD" id="cd24067">
    <property type="entry name" value="ASKHA_NBD_ROK_BsFRK-like"/>
    <property type="match status" value="1"/>
</dbReference>
<dbReference type="Proteomes" id="UP000051315">
    <property type="component" value="Unassembled WGS sequence"/>
</dbReference>
<evidence type="ECO:0000256" key="8">
    <source>
        <dbReference type="ARBA" id="ARBA00022840"/>
    </source>
</evidence>
<dbReference type="GO" id="GO:0046872">
    <property type="term" value="F:metal ion binding"/>
    <property type="evidence" value="ECO:0007669"/>
    <property type="project" value="UniProtKB-KW"/>
</dbReference>
<dbReference type="PATRIC" id="fig|1423735.3.peg.1426"/>
<keyword evidence="7" id="KW-0862">Zinc</keyword>
<keyword evidence="10" id="KW-0119">Carbohydrate metabolism</keyword>
<dbReference type="GO" id="GO:0008865">
    <property type="term" value="F:fructokinase activity"/>
    <property type="evidence" value="ECO:0007669"/>
    <property type="project" value="UniProtKB-EC"/>
</dbReference>
<dbReference type="InterPro" id="IPR043129">
    <property type="entry name" value="ATPase_NBD"/>
</dbReference>
<comment type="caution">
    <text evidence="14">The sequence shown here is derived from an EMBL/GenBank/DDBJ whole genome shotgun (WGS) entry which is preliminary data.</text>
</comment>
<evidence type="ECO:0000256" key="2">
    <source>
        <dbReference type="ARBA" id="ARBA00006479"/>
    </source>
</evidence>
<dbReference type="EMBL" id="AZFX01000038">
    <property type="protein sequence ID" value="KRM10403.1"/>
    <property type="molecule type" value="Genomic_DNA"/>
</dbReference>
<proteinExistence type="inferred from homology"/>
<dbReference type="OrthoDB" id="9783435at2"/>
<evidence type="ECO:0000256" key="5">
    <source>
        <dbReference type="ARBA" id="ARBA00022741"/>
    </source>
</evidence>
<dbReference type="PANTHER" id="PTHR42742:SF3">
    <property type="entry name" value="FRUCTOKINASE"/>
    <property type="match status" value="1"/>
</dbReference>
<keyword evidence="4" id="KW-0479">Metal-binding</keyword>
<dbReference type="PROSITE" id="PS01125">
    <property type="entry name" value="ROK"/>
    <property type="match status" value="1"/>
</dbReference>
<dbReference type="EC" id="2.7.1.4" evidence="11"/>
<dbReference type="InterPro" id="IPR049874">
    <property type="entry name" value="ROK_cs"/>
</dbReference>
<dbReference type="InterPro" id="IPR000600">
    <property type="entry name" value="ROK"/>
</dbReference>
<reference evidence="14 15" key="1">
    <citation type="journal article" date="2015" name="Genome Announc.">
        <title>Expanding the biotechnology potential of lactobacilli through comparative genomics of 213 strains and associated genera.</title>
        <authorList>
            <person name="Sun Z."/>
            <person name="Harris H.M."/>
            <person name="McCann A."/>
            <person name="Guo C."/>
            <person name="Argimon S."/>
            <person name="Zhang W."/>
            <person name="Yang X."/>
            <person name="Jeffery I.B."/>
            <person name="Cooney J.C."/>
            <person name="Kagawa T.F."/>
            <person name="Liu W."/>
            <person name="Song Y."/>
            <person name="Salvetti E."/>
            <person name="Wrobel A."/>
            <person name="Rasinkangas P."/>
            <person name="Parkhill J."/>
            <person name="Rea M.C."/>
            <person name="O'Sullivan O."/>
            <person name="Ritari J."/>
            <person name="Douillard F.P."/>
            <person name="Paul Ross R."/>
            <person name="Yang R."/>
            <person name="Briner A.E."/>
            <person name="Felis G.E."/>
            <person name="de Vos W.M."/>
            <person name="Barrangou R."/>
            <person name="Klaenhammer T.R."/>
            <person name="Caufield P.W."/>
            <person name="Cui Y."/>
            <person name="Zhang H."/>
            <person name="O'Toole P.W."/>
        </authorList>
    </citation>
    <scope>NUCLEOTIDE SEQUENCE [LARGE SCALE GENOMIC DNA]</scope>
    <source>
        <strain evidence="14 15">DSM 17758</strain>
    </source>
</reference>
<keyword evidence="9" id="KW-0460">Magnesium</keyword>
<evidence type="ECO:0000256" key="10">
    <source>
        <dbReference type="ARBA" id="ARBA00023277"/>
    </source>
</evidence>
<dbReference type="STRING" id="1423735.FC15_GL001378"/>
<evidence type="ECO:0000256" key="12">
    <source>
        <dbReference type="ARBA" id="ARBA00048451"/>
    </source>
</evidence>
<comment type="catalytic activity">
    <reaction evidence="12">
        <text>D-fructose + ATP = D-fructose 6-phosphate + ADP + H(+)</text>
        <dbReference type="Rhea" id="RHEA:16125"/>
        <dbReference type="ChEBI" id="CHEBI:15378"/>
        <dbReference type="ChEBI" id="CHEBI:30616"/>
        <dbReference type="ChEBI" id="CHEBI:37721"/>
        <dbReference type="ChEBI" id="CHEBI:61527"/>
        <dbReference type="ChEBI" id="CHEBI:456216"/>
        <dbReference type="EC" id="2.7.1.4"/>
    </reaction>
</comment>
<evidence type="ECO:0000256" key="13">
    <source>
        <dbReference type="ARBA" id="ARBA00074653"/>
    </source>
</evidence>
<evidence type="ECO:0000256" key="4">
    <source>
        <dbReference type="ARBA" id="ARBA00022723"/>
    </source>
</evidence>
<dbReference type="GO" id="GO:0005524">
    <property type="term" value="F:ATP binding"/>
    <property type="evidence" value="ECO:0007669"/>
    <property type="project" value="UniProtKB-KW"/>
</dbReference>
<dbReference type="AlphaFoldDB" id="A0A0R1W4Q3"/>
<dbReference type="Gene3D" id="3.30.420.40">
    <property type="match status" value="2"/>
</dbReference>
<dbReference type="Pfam" id="PF00480">
    <property type="entry name" value="ROK"/>
    <property type="match status" value="1"/>
</dbReference>
<evidence type="ECO:0000256" key="7">
    <source>
        <dbReference type="ARBA" id="ARBA00022833"/>
    </source>
</evidence>
<keyword evidence="8" id="KW-0067">ATP-binding</keyword>
<sequence length="294" mass="31906">MIGAIEAGGTKFVLAVADDKRQIVAREKIPTTSPEHVLEETIDFFKQYEIESLGIGSFGPIGVDPARSDYGYIKKTPKVGWSNFPLLLKLKNAFNIPIYWTTDVNVAAYGELQEGRGIGKKNLVYFTIGTGVGAGLILNKQIYTGYNHPEVGHLIMKPVVGDHFTGICPYHESCLEGMASGPAIEKRIGHSAKELTTADNEWQTEAFYLAQACVDVTVMFAPDIIIFGGGVSNQEQLFPKIRSSFLQQLGGYVDTPPVEDYIVHAALGDDAGIVGALLLADKARDSSVSLSYTE</sequence>
<evidence type="ECO:0000313" key="14">
    <source>
        <dbReference type="EMBL" id="KRM10403.1"/>
    </source>
</evidence>
<dbReference type="SUPFAM" id="SSF53067">
    <property type="entry name" value="Actin-like ATPase domain"/>
    <property type="match status" value="1"/>
</dbReference>
<comment type="cofactor">
    <cofactor evidence="1">
        <name>Mg(2+)</name>
        <dbReference type="ChEBI" id="CHEBI:18420"/>
    </cofactor>
</comment>
<evidence type="ECO:0000256" key="9">
    <source>
        <dbReference type="ARBA" id="ARBA00022842"/>
    </source>
</evidence>
<evidence type="ECO:0000256" key="1">
    <source>
        <dbReference type="ARBA" id="ARBA00001946"/>
    </source>
</evidence>